<protein>
    <submittedName>
        <fullName evidence="1">Uncharacterized protein</fullName>
    </submittedName>
</protein>
<accession>A0A0F9WZH3</accession>
<reference evidence="1" key="1">
    <citation type="journal article" date="2015" name="Nature">
        <title>Complex archaea that bridge the gap between prokaryotes and eukaryotes.</title>
        <authorList>
            <person name="Spang A."/>
            <person name="Saw J.H."/>
            <person name="Jorgensen S.L."/>
            <person name="Zaremba-Niedzwiedzka K."/>
            <person name="Martijn J."/>
            <person name="Lind A.E."/>
            <person name="van Eijk R."/>
            <person name="Schleper C."/>
            <person name="Guy L."/>
            <person name="Ettema T.J."/>
        </authorList>
    </citation>
    <scope>NUCLEOTIDE SEQUENCE</scope>
</reference>
<sequence>MPWERDADMRVRAQEGSASVTSDGNYRSLRSNRVGALYAASALDDLIRLGYGYCAGIGLLSAGEPLPNQVIVTLRPTLWVRVPSGVTIRPFYGAIQVEDTGATNAFEALIGSAPSDVGNGTSDAADFGPVNLRTGLGDNSGCTVRQEASGDVDADVNCNLWRAFKHEDNVATPATAGPANFEWKPTVLPALVGPATLALYVGGGAIHQITAQLQWIVEPTAN</sequence>
<gene>
    <name evidence="1" type="ORF">LCGC14_0289400</name>
</gene>
<evidence type="ECO:0000313" key="1">
    <source>
        <dbReference type="EMBL" id="KKN84478.1"/>
    </source>
</evidence>
<organism evidence="1">
    <name type="scientific">marine sediment metagenome</name>
    <dbReference type="NCBI Taxonomy" id="412755"/>
    <lineage>
        <taxon>unclassified sequences</taxon>
        <taxon>metagenomes</taxon>
        <taxon>ecological metagenomes</taxon>
    </lineage>
</organism>
<dbReference type="EMBL" id="LAZR01000171">
    <property type="protein sequence ID" value="KKN84478.1"/>
    <property type="molecule type" value="Genomic_DNA"/>
</dbReference>
<name>A0A0F9WZH3_9ZZZZ</name>
<comment type="caution">
    <text evidence="1">The sequence shown here is derived from an EMBL/GenBank/DDBJ whole genome shotgun (WGS) entry which is preliminary data.</text>
</comment>
<dbReference type="AlphaFoldDB" id="A0A0F9WZH3"/>
<proteinExistence type="predicted"/>